<dbReference type="GO" id="GO:0005743">
    <property type="term" value="C:mitochondrial inner membrane"/>
    <property type="evidence" value="ECO:0007669"/>
    <property type="project" value="UniProtKB-SubCell"/>
</dbReference>
<dbReference type="GO" id="GO:0016887">
    <property type="term" value="F:ATP hydrolysis activity"/>
    <property type="evidence" value="ECO:0007669"/>
    <property type="project" value="InterPro"/>
</dbReference>
<keyword evidence="10" id="KW-0496">Mitochondrion</keyword>
<comment type="catalytic activity">
    <reaction evidence="13">
        <text>ATP + H2O = ADP + phosphate + H(+)</text>
        <dbReference type="Rhea" id="RHEA:13065"/>
        <dbReference type="ChEBI" id="CHEBI:15377"/>
        <dbReference type="ChEBI" id="CHEBI:15378"/>
        <dbReference type="ChEBI" id="CHEBI:30616"/>
        <dbReference type="ChEBI" id="CHEBI:43474"/>
        <dbReference type="ChEBI" id="CHEBI:456216"/>
    </reaction>
    <physiologicalReaction direction="left-to-right" evidence="13">
        <dbReference type="Rhea" id="RHEA:13066"/>
    </physiologicalReaction>
</comment>
<reference evidence="17" key="2">
    <citation type="submission" date="2022-06" db="UniProtKB">
        <authorList>
            <consortium name="EnsemblMetazoa"/>
        </authorList>
    </citation>
    <scope>IDENTIFICATION</scope>
</reference>
<keyword evidence="18" id="KW-1185">Reference proteome</keyword>
<evidence type="ECO:0000256" key="8">
    <source>
        <dbReference type="ARBA" id="ARBA00022840"/>
    </source>
</evidence>
<evidence type="ECO:0000256" key="12">
    <source>
        <dbReference type="ARBA" id="ARBA00032816"/>
    </source>
</evidence>
<accession>A0A8R2H8Z7</accession>
<dbReference type="GO" id="GO:0005524">
    <property type="term" value="F:ATP binding"/>
    <property type="evidence" value="ECO:0007669"/>
    <property type="project" value="UniProtKB-KW"/>
</dbReference>
<feature type="domain" description="BCS1 N-terminal" evidence="16">
    <location>
        <begin position="30"/>
        <end position="203"/>
    </location>
</feature>
<evidence type="ECO:0000256" key="4">
    <source>
        <dbReference type="ARBA" id="ARBA00022692"/>
    </source>
</evidence>
<dbReference type="Pfam" id="PF00004">
    <property type="entry name" value="AAA"/>
    <property type="match status" value="1"/>
</dbReference>
<dbReference type="PROSITE" id="PS00674">
    <property type="entry name" value="AAA"/>
    <property type="match status" value="1"/>
</dbReference>
<comment type="subcellular location">
    <subcellularLocation>
        <location evidence="1">Mitochondrion inner membrane</location>
        <topology evidence="1">Single-pass membrane protein</topology>
    </subcellularLocation>
</comment>
<dbReference type="Pfam" id="PF08740">
    <property type="entry name" value="BCS1_N"/>
    <property type="match status" value="1"/>
</dbReference>
<dbReference type="PANTHER" id="PTHR23070">
    <property type="entry name" value="BCS1 AAA-TYPE ATPASE"/>
    <property type="match status" value="1"/>
</dbReference>
<dbReference type="OrthoDB" id="10251412at2759"/>
<evidence type="ECO:0000313" key="17">
    <source>
        <dbReference type="EnsemblMetazoa" id="XP_016659648.1"/>
    </source>
</evidence>
<evidence type="ECO:0000313" key="18">
    <source>
        <dbReference type="Proteomes" id="UP000007819"/>
    </source>
</evidence>
<comment type="similarity">
    <text evidence="2">Belongs to the AAA ATPase family. BCS1 subfamily.</text>
</comment>
<name>A0A8R2H8Z7_ACYPI</name>
<dbReference type="SMART" id="SM00382">
    <property type="entry name" value="AAA"/>
    <property type="match status" value="1"/>
</dbReference>
<dbReference type="SUPFAM" id="SSF52540">
    <property type="entry name" value="P-loop containing nucleoside triphosphate hydrolases"/>
    <property type="match status" value="1"/>
</dbReference>
<dbReference type="GeneID" id="100169445"/>
<dbReference type="CDD" id="cd19510">
    <property type="entry name" value="RecA-like_BCS1"/>
    <property type="match status" value="1"/>
</dbReference>
<dbReference type="FunFam" id="3.40.50.300:FF:000768">
    <property type="entry name" value="Probable mitochondrial chaperone bcs1"/>
    <property type="match status" value="1"/>
</dbReference>
<evidence type="ECO:0000256" key="6">
    <source>
        <dbReference type="ARBA" id="ARBA00022792"/>
    </source>
</evidence>
<evidence type="ECO:0000256" key="9">
    <source>
        <dbReference type="ARBA" id="ARBA00022989"/>
    </source>
</evidence>
<dbReference type="Proteomes" id="UP000007819">
    <property type="component" value="Chromosome A1"/>
</dbReference>
<keyword evidence="9" id="KW-1133">Transmembrane helix</keyword>
<evidence type="ECO:0000256" key="1">
    <source>
        <dbReference type="ARBA" id="ARBA00004434"/>
    </source>
</evidence>
<dbReference type="InterPro" id="IPR003593">
    <property type="entry name" value="AAA+_ATPase"/>
</dbReference>
<feature type="domain" description="AAA+ ATPase" evidence="15">
    <location>
        <begin position="234"/>
        <end position="365"/>
    </location>
</feature>
<dbReference type="InterPro" id="IPR014851">
    <property type="entry name" value="BCS1_N"/>
</dbReference>
<dbReference type="InterPro" id="IPR003959">
    <property type="entry name" value="ATPase_AAA_core"/>
</dbReference>
<evidence type="ECO:0000259" key="15">
    <source>
        <dbReference type="SMART" id="SM00382"/>
    </source>
</evidence>
<dbReference type="InterPro" id="IPR003960">
    <property type="entry name" value="ATPase_AAA_CS"/>
</dbReference>
<evidence type="ECO:0000256" key="7">
    <source>
        <dbReference type="ARBA" id="ARBA00022801"/>
    </source>
</evidence>
<dbReference type="RefSeq" id="XP_016659648.1">
    <property type="nucleotide sequence ID" value="XM_016804159.2"/>
</dbReference>
<evidence type="ECO:0000256" key="10">
    <source>
        <dbReference type="ARBA" id="ARBA00023128"/>
    </source>
</evidence>
<dbReference type="InterPro" id="IPR050747">
    <property type="entry name" value="Mitochondrial_chaperone_BCS1"/>
</dbReference>
<evidence type="ECO:0000256" key="2">
    <source>
        <dbReference type="ARBA" id="ARBA00007448"/>
    </source>
</evidence>
<organism evidence="17 18">
    <name type="scientific">Acyrthosiphon pisum</name>
    <name type="common">Pea aphid</name>
    <dbReference type="NCBI Taxonomy" id="7029"/>
    <lineage>
        <taxon>Eukaryota</taxon>
        <taxon>Metazoa</taxon>
        <taxon>Ecdysozoa</taxon>
        <taxon>Arthropoda</taxon>
        <taxon>Hexapoda</taxon>
        <taxon>Insecta</taxon>
        <taxon>Pterygota</taxon>
        <taxon>Neoptera</taxon>
        <taxon>Paraneoptera</taxon>
        <taxon>Hemiptera</taxon>
        <taxon>Sternorrhyncha</taxon>
        <taxon>Aphidomorpha</taxon>
        <taxon>Aphidoidea</taxon>
        <taxon>Aphididae</taxon>
        <taxon>Macrosiphini</taxon>
        <taxon>Acyrthosiphon</taxon>
    </lineage>
</organism>
<keyword evidence="7" id="KW-0378">Hydrolase</keyword>
<dbReference type="Gene3D" id="3.40.50.300">
    <property type="entry name" value="P-loop containing nucleotide triphosphate hydrolases"/>
    <property type="match status" value="1"/>
</dbReference>
<evidence type="ECO:0000259" key="16">
    <source>
        <dbReference type="SMART" id="SM01024"/>
    </source>
</evidence>
<evidence type="ECO:0000256" key="3">
    <source>
        <dbReference type="ARBA" id="ARBA00016942"/>
    </source>
</evidence>
<proteinExistence type="inferred from homology"/>
<keyword evidence="11" id="KW-0472">Membrane</keyword>
<evidence type="ECO:0000256" key="13">
    <source>
        <dbReference type="ARBA" id="ARBA00048778"/>
    </source>
</evidence>
<dbReference type="InterPro" id="IPR027417">
    <property type="entry name" value="P-loop_NTPase"/>
</dbReference>
<dbReference type="AlphaFoldDB" id="A0A8R2H8Z7"/>
<keyword evidence="8 14" id="KW-0067">ATP-binding</keyword>
<keyword evidence="6" id="KW-0999">Mitochondrion inner membrane</keyword>
<protein>
    <recommendedName>
        <fullName evidence="3">Mitochondrial chaperone BCS1</fullName>
    </recommendedName>
    <alternativeName>
        <fullName evidence="12">BCS1-like protein</fullName>
    </alternativeName>
</protein>
<dbReference type="InterPro" id="IPR057495">
    <property type="entry name" value="AAA_lid_BCS1"/>
</dbReference>
<keyword evidence="5 14" id="KW-0547">Nucleotide-binding</keyword>
<dbReference type="Pfam" id="PF25426">
    <property type="entry name" value="AAA_lid_BCS1"/>
    <property type="match status" value="1"/>
</dbReference>
<evidence type="ECO:0000256" key="11">
    <source>
        <dbReference type="ARBA" id="ARBA00023136"/>
    </source>
</evidence>
<sequence length="437" mass="50218">MLYRYLRRCKSAQMLKHFTVATVSNKTVTKVVGLVGLSLASMVIDEAIGLIKQYVWRNYVTELEVSNTDKSYNWLLQWISKHNQQLLHFSVTTVCRNTESAHATSKFDYEPNAGEHMFKYKGHTIRVKRDRSTILSSEYGSRPFETLNLSTWGRNRQVMNEILEEARLYAMSIMESGTTLMVPSYDTWHNFGEPRAPRSLSSVILDEGVIENILKDIHNFVDDKSWYLDRGIPYRRGYLLYGPPGCGKTSLIMALAGDIKYNLCVLSLNDSKMSDDQLVQLMGEVPSKSFVLLEDIDAMFANRDGKTVIEGSTKVTLSGLLNALDGVVSSEGRILFMTTNYVDRLDSALIRSGRVDFKQYIGTCSDHQLSQMFIRFRPEGTEDDKKRFVEDIKKYNKPVIPAHLQEFFLVHRHKELNYVFEHINDLWQNVQDIQLTE</sequence>
<evidence type="ECO:0000256" key="5">
    <source>
        <dbReference type="ARBA" id="ARBA00022741"/>
    </source>
</evidence>
<dbReference type="EnsemblMetazoa" id="XM_016804159.2">
    <property type="protein sequence ID" value="XP_016659648.1"/>
    <property type="gene ID" value="LOC100169445"/>
</dbReference>
<evidence type="ECO:0000256" key="14">
    <source>
        <dbReference type="RuleBase" id="RU003651"/>
    </source>
</evidence>
<dbReference type="GO" id="GO:0034551">
    <property type="term" value="P:mitochondrial respiratory chain complex III assembly"/>
    <property type="evidence" value="ECO:0007669"/>
    <property type="project" value="UniProtKB-ARBA"/>
</dbReference>
<reference evidence="18" key="1">
    <citation type="submission" date="2010-06" db="EMBL/GenBank/DDBJ databases">
        <authorList>
            <person name="Jiang H."/>
            <person name="Abraham K."/>
            <person name="Ali S."/>
            <person name="Alsbrooks S.L."/>
            <person name="Anim B.N."/>
            <person name="Anosike U.S."/>
            <person name="Attaway T."/>
            <person name="Bandaranaike D.P."/>
            <person name="Battles P.K."/>
            <person name="Bell S.N."/>
            <person name="Bell A.V."/>
            <person name="Beltran B."/>
            <person name="Bickham C."/>
            <person name="Bustamante Y."/>
            <person name="Caleb T."/>
            <person name="Canada A."/>
            <person name="Cardenas V."/>
            <person name="Carter K."/>
            <person name="Chacko J."/>
            <person name="Chandrabose M.N."/>
            <person name="Chavez D."/>
            <person name="Chavez A."/>
            <person name="Chen L."/>
            <person name="Chu H.-S."/>
            <person name="Claassen K.J."/>
            <person name="Cockrell R."/>
            <person name="Collins M."/>
            <person name="Cooper J.A."/>
            <person name="Cree A."/>
            <person name="Curry S.M."/>
            <person name="Da Y."/>
            <person name="Dao M.D."/>
            <person name="Das B."/>
            <person name="Davila M.-L."/>
            <person name="Davy-Carroll L."/>
            <person name="Denson S."/>
            <person name="Dinh H."/>
            <person name="Ebong V.E."/>
            <person name="Edwards J.R."/>
            <person name="Egan A."/>
            <person name="El-Daye J."/>
            <person name="Escobedo L."/>
            <person name="Fernandez S."/>
            <person name="Fernando P.R."/>
            <person name="Flagg N."/>
            <person name="Forbes L.D."/>
            <person name="Fowler R.G."/>
            <person name="Fu Q."/>
            <person name="Gabisi R.A."/>
            <person name="Ganer J."/>
            <person name="Garbino Pronczuk A."/>
            <person name="Garcia R.M."/>
            <person name="Garner T."/>
            <person name="Garrett T.E."/>
            <person name="Gonzalez D.A."/>
            <person name="Hamid H."/>
            <person name="Hawkins E.S."/>
            <person name="Hirani K."/>
            <person name="Hogues M.E."/>
            <person name="Hollins B."/>
            <person name="Hsiao C.-H."/>
            <person name="Jabil R."/>
            <person name="James M.L."/>
            <person name="Jhangiani S.N."/>
            <person name="Johnson B."/>
            <person name="Johnson Q."/>
            <person name="Joshi V."/>
            <person name="Kalu J.B."/>
            <person name="Kam C."/>
            <person name="Kashfia A."/>
            <person name="Keebler J."/>
            <person name="Kisamo H."/>
            <person name="Kovar C.L."/>
            <person name="Lago L.A."/>
            <person name="Lai C.-Y."/>
            <person name="Laidlaw J."/>
            <person name="Lara F."/>
            <person name="Le T.-K."/>
            <person name="Lee S.L."/>
            <person name="Legall F.H."/>
            <person name="Lemon S.J."/>
            <person name="Lewis L.R."/>
            <person name="Li B."/>
            <person name="Liu Y."/>
            <person name="Liu Y.-S."/>
            <person name="Lopez J."/>
            <person name="Lozado R.J."/>
            <person name="Lu J."/>
            <person name="Madu R.C."/>
            <person name="Maheshwari M."/>
            <person name="Maheshwari R."/>
            <person name="Malloy K."/>
            <person name="Martinez E."/>
            <person name="Mathew T."/>
            <person name="Mercado I.C."/>
            <person name="Mercado C."/>
            <person name="Meyer B."/>
            <person name="Montgomery K."/>
            <person name="Morgan M.B."/>
            <person name="Munidasa M."/>
            <person name="Nazareth L.V."/>
            <person name="Nelson J."/>
            <person name="Ng B.M."/>
            <person name="Nguyen N.B."/>
            <person name="Nguyen P.Q."/>
            <person name="Nguyen T."/>
            <person name="Obregon M."/>
            <person name="Okwuonu G.O."/>
            <person name="Onwere C.G."/>
            <person name="Orozco G."/>
            <person name="Parra A."/>
            <person name="Patel S."/>
            <person name="Patil S."/>
            <person name="Perez A."/>
            <person name="Perez Y."/>
            <person name="Pham C."/>
            <person name="Primus E.L."/>
            <person name="Pu L.-L."/>
            <person name="Puazo M."/>
            <person name="Qin X."/>
            <person name="Quiroz J.B."/>
            <person name="Reese J."/>
            <person name="Richards S."/>
            <person name="Rives C.M."/>
            <person name="Robberts R."/>
            <person name="Ruiz S.J."/>
            <person name="Ruiz M.J."/>
            <person name="Santibanez J."/>
            <person name="Schneider B.W."/>
            <person name="Sisson I."/>
            <person name="Smith M."/>
            <person name="Sodergren E."/>
            <person name="Song X.-Z."/>
            <person name="Song B.B."/>
            <person name="Summersgill H."/>
            <person name="Thelus R."/>
            <person name="Thornton R.D."/>
            <person name="Trejos Z.Y."/>
            <person name="Usmani K."/>
            <person name="Vattathil S."/>
            <person name="Villasana D."/>
            <person name="Walker D.L."/>
            <person name="Wang S."/>
            <person name="Wang K."/>
            <person name="White C.S."/>
            <person name="Williams A.C."/>
            <person name="Williamson J."/>
            <person name="Wilson K."/>
            <person name="Woghiren I.O."/>
            <person name="Woodworth J.R."/>
            <person name="Worley K.C."/>
            <person name="Wright R.A."/>
            <person name="Wu W."/>
            <person name="Young L."/>
            <person name="Zhang L."/>
            <person name="Zhang J."/>
            <person name="Zhu Y."/>
            <person name="Muzny D.M."/>
            <person name="Weinstock G."/>
            <person name="Gibbs R.A."/>
        </authorList>
    </citation>
    <scope>NUCLEOTIDE SEQUENCE [LARGE SCALE GENOMIC DNA]</scope>
    <source>
        <strain evidence="18">LSR1</strain>
    </source>
</reference>
<dbReference type="SMART" id="SM01024">
    <property type="entry name" value="BCS1_N"/>
    <property type="match status" value="1"/>
</dbReference>
<keyword evidence="4" id="KW-0812">Transmembrane</keyword>